<dbReference type="Proteomes" id="UP000259812">
    <property type="component" value="Genome"/>
</dbReference>
<proteinExistence type="predicted"/>
<sequence length="80" mass="9102">MTVARIPVLRWKPEGSLTHFTAALDDENQLVLTYRPSEPHDYRWQLRIRGLGTDALGVLIVSEPTRELAQRRADEYIGAA</sequence>
<accession>A0A346FCE3</accession>
<protein>
    <submittedName>
        <fullName evidence="1">Uncharacterized protein</fullName>
    </submittedName>
</protein>
<reference evidence="2" key="1">
    <citation type="submission" date="2018-07" db="EMBL/GenBank/DDBJ databases">
        <authorList>
            <person name="Quirk P.G."/>
            <person name="Krulwich T.A."/>
        </authorList>
    </citation>
    <scope>NUCLEOTIDE SEQUENCE [LARGE SCALE GENOMIC DNA]</scope>
</reference>
<dbReference type="KEGG" id="vg:60320851"/>
<gene>
    <name evidence="1" type="primary">98</name>
    <name evidence="1" type="ORF">PBI_THONKO_98</name>
</gene>
<keyword evidence="2" id="KW-1185">Reference proteome</keyword>
<evidence type="ECO:0000313" key="2">
    <source>
        <dbReference type="Proteomes" id="UP000259812"/>
    </source>
</evidence>
<evidence type="ECO:0000313" key="1">
    <source>
        <dbReference type="EMBL" id="AXN53368.1"/>
    </source>
</evidence>
<organism evidence="1 2">
    <name type="scientific">Mycobacterium phage Thonko</name>
    <dbReference type="NCBI Taxonomy" id="2282910"/>
    <lineage>
        <taxon>Viruses</taxon>
        <taxon>Duplodnaviria</taxon>
        <taxon>Heunggongvirae</taxon>
        <taxon>Uroviricota</taxon>
        <taxon>Caudoviricetes</taxon>
        <taxon>Bclasvirinae</taxon>
        <taxon>Thonkovirus</taxon>
        <taxon>Thonkovirus thonko</taxon>
    </lineage>
</organism>
<dbReference type="RefSeq" id="YP_009949449.1">
    <property type="nucleotide sequence ID" value="NC_051580.1"/>
</dbReference>
<dbReference type="GeneID" id="60320851"/>
<dbReference type="EMBL" id="MH632120">
    <property type="protein sequence ID" value="AXN53368.1"/>
    <property type="molecule type" value="Genomic_DNA"/>
</dbReference>
<name>A0A346FCE3_9CAUD</name>